<feature type="transmembrane region" description="Helical" evidence="1">
    <location>
        <begin position="125"/>
        <end position="146"/>
    </location>
</feature>
<gene>
    <name evidence="2" type="ORF">CBF32_01220</name>
</gene>
<keyword evidence="1" id="KW-1133">Transmembrane helix</keyword>
<dbReference type="EMBL" id="NGJX01000001">
    <property type="protein sequence ID" value="RSU05646.1"/>
    <property type="molecule type" value="Genomic_DNA"/>
</dbReference>
<reference evidence="2 3" key="1">
    <citation type="submission" date="2017-05" db="EMBL/GenBank/DDBJ databases">
        <title>Vagococcus spp. assemblies.</title>
        <authorList>
            <person name="Gulvik C.A."/>
        </authorList>
    </citation>
    <scope>NUCLEOTIDE SEQUENCE [LARGE SCALE GENOMIC DNA]</scope>
    <source>
        <strain evidence="2 3">NCFB 2497</strain>
    </source>
</reference>
<evidence type="ECO:0000256" key="1">
    <source>
        <dbReference type="SAM" id="Phobius"/>
    </source>
</evidence>
<dbReference type="PANTHER" id="PTHR41307:SF1">
    <property type="entry name" value="MEMBRANE PROTEIN"/>
    <property type="match status" value="1"/>
</dbReference>
<protein>
    <submittedName>
        <fullName evidence="2">Uncharacterized protein</fullName>
    </submittedName>
</protein>
<keyword evidence="3" id="KW-1185">Reference proteome</keyword>
<feature type="transmembrane region" description="Helical" evidence="1">
    <location>
        <begin position="248"/>
        <end position="266"/>
    </location>
</feature>
<keyword evidence="1" id="KW-0472">Membrane</keyword>
<feature type="transmembrane region" description="Helical" evidence="1">
    <location>
        <begin position="190"/>
        <end position="209"/>
    </location>
</feature>
<dbReference type="PANTHER" id="PTHR41307">
    <property type="entry name" value="MEMBRANE PROTEIN-RELATED"/>
    <property type="match status" value="1"/>
</dbReference>
<accession>A0A369B0K8</accession>
<keyword evidence="1" id="KW-0812">Transmembrane</keyword>
<dbReference type="AlphaFoldDB" id="A0A369B0K8"/>
<comment type="caution">
    <text evidence="2">The sequence shown here is derived from an EMBL/GenBank/DDBJ whole genome shotgun (WGS) entry which is preliminary data.</text>
</comment>
<evidence type="ECO:0000313" key="3">
    <source>
        <dbReference type="Proteomes" id="UP000288197"/>
    </source>
</evidence>
<feature type="transmembrane region" description="Helical" evidence="1">
    <location>
        <begin position="158"/>
        <end position="178"/>
    </location>
</feature>
<feature type="transmembrane region" description="Helical" evidence="1">
    <location>
        <begin position="94"/>
        <end position="113"/>
    </location>
</feature>
<dbReference type="OrthoDB" id="1655249at2"/>
<dbReference type="GeneID" id="63145468"/>
<dbReference type="SUPFAM" id="SSF158560">
    <property type="entry name" value="BH3980-like"/>
    <property type="match status" value="1"/>
</dbReference>
<organism evidence="2 3">
    <name type="scientific">Vagococcus fluvialis</name>
    <dbReference type="NCBI Taxonomy" id="2738"/>
    <lineage>
        <taxon>Bacteria</taxon>
        <taxon>Bacillati</taxon>
        <taxon>Bacillota</taxon>
        <taxon>Bacilli</taxon>
        <taxon>Lactobacillales</taxon>
        <taxon>Enterococcaceae</taxon>
        <taxon>Vagococcus</taxon>
    </lineage>
</organism>
<dbReference type="RefSeq" id="WP_114288754.1">
    <property type="nucleotide sequence ID" value="NZ_CP081459.1"/>
</dbReference>
<dbReference type="Gene3D" id="1.10.1900.10">
    <property type="entry name" value="c-terminal domain of poly(a) binding protein"/>
    <property type="match status" value="1"/>
</dbReference>
<feature type="transmembrane region" description="Helical" evidence="1">
    <location>
        <begin position="216"/>
        <end position="236"/>
    </location>
</feature>
<name>A0A369B0K8_9ENTE</name>
<evidence type="ECO:0000313" key="2">
    <source>
        <dbReference type="EMBL" id="RSU05646.1"/>
    </source>
</evidence>
<proteinExistence type="predicted"/>
<dbReference type="Proteomes" id="UP000288197">
    <property type="component" value="Unassembled WGS sequence"/>
</dbReference>
<sequence>MTKEEKLIEKNNELREQLTPENKEYYEKVLIYLRTKSLFHDELEIENILIELLQDILEAQKNNESAEDYFGKNPQEQLDMLLKQLPKVPVRKKLSLVFIVFAISTAFSLFSTLTNPIPSINLLTIIFNGVISVIFVSLVFYLINRYTFKPNSGKKKEFFVAFLVGFIFIGLTFLSNYFGGFWLSIRVPEMTSLFIVWLALIIVSGWIILKKKKESYYFIPSMTMLALVPTLFKLPMTKHLFLSSTNKIIFAVITLIVVYGSMYLGTKKLKD</sequence>